<evidence type="ECO:0000313" key="3">
    <source>
        <dbReference type="Proteomes" id="UP000651057"/>
    </source>
</evidence>
<gene>
    <name evidence="2" type="ORF">JJQ60_19390</name>
</gene>
<sequence length="169" mass="19652">MKDTTISTKKFILKCGLILGVIWGIYFLIRFATDNLYYTEDWFFSIIELLLHFNLIFPIYLYKSFNKGILKLSEALKIGVAISLITGLMWTTYIVLVEIIQPEFVIQTLNESKEKMLINKPNISPEEMHETIISDKKFNLFGGFIFHLIIDFVISLIAGAILRKKKSYR</sequence>
<dbReference type="Proteomes" id="UP000651057">
    <property type="component" value="Unassembled WGS sequence"/>
</dbReference>
<keyword evidence="3" id="KW-1185">Reference proteome</keyword>
<name>A0A937DA63_9FLAO</name>
<dbReference type="AlphaFoldDB" id="A0A937DA63"/>
<comment type="caution">
    <text evidence="2">The sequence shown here is derived from an EMBL/GenBank/DDBJ whole genome shotgun (WGS) entry which is preliminary data.</text>
</comment>
<dbReference type="RefSeq" id="WP_201924053.1">
    <property type="nucleotide sequence ID" value="NZ_BAABAX010000015.1"/>
</dbReference>
<feature type="transmembrane region" description="Helical" evidence="1">
    <location>
        <begin position="42"/>
        <end position="62"/>
    </location>
</feature>
<accession>A0A937DA63</accession>
<evidence type="ECO:0000313" key="2">
    <source>
        <dbReference type="EMBL" id="MBL0685705.1"/>
    </source>
</evidence>
<proteinExistence type="predicted"/>
<dbReference type="Pfam" id="PF13858">
    <property type="entry name" value="DUF4199"/>
    <property type="match status" value="1"/>
</dbReference>
<organism evidence="2 3">
    <name type="scientific">Aquimarina mytili</name>
    <dbReference type="NCBI Taxonomy" id="874423"/>
    <lineage>
        <taxon>Bacteria</taxon>
        <taxon>Pseudomonadati</taxon>
        <taxon>Bacteroidota</taxon>
        <taxon>Flavobacteriia</taxon>
        <taxon>Flavobacteriales</taxon>
        <taxon>Flavobacteriaceae</taxon>
        <taxon>Aquimarina</taxon>
    </lineage>
</organism>
<feature type="transmembrane region" description="Helical" evidence="1">
    <location>
        <begin position="12"/>
        <end position="30"/>
    </location>
</feature>
<reference evidence="2" key="1">
    <citation type="submission" date="2021-01" db="EMBL/GenBank/DDBJ databases">
        <authorList>
            <person name="Zhong Y.L."/>
        </authorList>
    </citation>
    <scope>NUCLEOTIDE SEQUENCE</scope>
    <source>
        <strain evidence="2">KCTC 23302</strain>
    </source>
</reference>
<keyword evidence="1" id="KW-1133">Transmembrane helix</keyword>
<protein>
    <submittedName>
        <fullName evidence="2">DUF4199 domain-containing protein</fullName>
    </submittedName>
</protein>
<feature type="transmembrane region" description="Helical" evidence="1">
    <location>
        <begin position="144"/>
        <end position="162"/>
    </location>
</feature>
<evidence type="ECO:0000256" key="1">
    <source>
        <dbReference type="SAM" id="Phobius"/>
    </source>
</evidence>
<dbReference type="EMBL" id="JAERQJ010000011">
    <property type="protein sequence ID" value="MBL0685705.1"/>
    <property type="molecule type" value="Genomic_DNA"/>
</dbReference>
<keyword evidence="1" id="KW-0812">Transmembrane</keyword>
<feature type="transmembrane region" description="Helical" evidence="1">
    <location>
        <begin position="74"/>
        <end position="96"/>
    </location>
</feature>
<dbReference type="InterPro" id="IPR025250">
    <property type="entry name" value="DUF4199"/>
</dbReference>
<keyword evidence="1" id="KW-0472">Membrane</keyword>